<evidence type="ECO:0000256" key="3">
    <source>
        <dbReference type="RuleBase" id="RU362076"/>
    </source>
</evidence>
<dbReference type="GO" id="GO:0044781">
    <property type="term" value="P:bacterial-type flagellum organization"/>
    <property type="evidence" value="ECO:0007669"/>
    <property type="project" value="UniProtKB-UniRule"/>
</dbReference>
<dbReference type="Proteomes" id="UP000092578">
    <property type="component" value="Unassembled WGS sequence"/>
</dbReference>
<dbReference type="RefSeq" id="WP_065411478.1">
    <property type="nucleotide sequence ID" value="NZ_MAYT01000028.1"/>
</dbReference>
<evidence type="ECO:0000256" key="2">
    <source>
        <dbReference type="ARBA" id="ARBA00022795"/>
    </source>
</evidence>
<comment type="similarity">
    <text evidence="1 3">Belongs to the FlgD family.</text>
</comment>
<gene>
    <name evidence="5" type="ORF">A8F95_12675</name>
</gene>
<organism evidence="5 6">
    <name type="scientific">Pseudobacillus wudalianchiensis</name>
    <dbReference type="NCBI Taxonomy" id="1743143"/>
    <lineage>
        <taxon>Bacteria</taxon>
        <taxon>Bacillati</taxon>
        <taxon>Bacillota</taxon>
        <taxon>Bacilli</taxon>
        <taxon>Bacillales</taxon>
        <taxon>Bacillaceae</taxon>
        <taxon>Pseudobacillus</taxon>
    </lineage>
</organism>
<proteinExistence type="inferred from homology"/>
<dbReference type="NCBIfam" id="NF007197">
    <property type="entry name" value="PRK09618.1"/>
    <property type="match status" value="1"/>
</dbReference>
<dbReference type="EMBL" id="MAYT01000028">
    <property type="protein sequence ID" value="OCA83832.1"/>
    <property type="molecule type" value="Genomic_DNA"/>
</dbReference>
<comment type="caution">
    <text evidence="5">The sequence shown here is derived from an EMBL/GenBank/DDBJ whole genome shotgun (WGS) entry which is preliminary data.</text>
</comment>
<name>A0A1B9AJ18_9BACI</name>
<dbReference type="Pfam" id="PF03963">
    <property type="entry name" value="FlgD"/>
    <property type="match status" value="1"/>
</dbReference>
<keyword evidence="5" id="KW-0966">Cell projection</keyword>
<keyword evidence="2 3" id="KW-1005">Bacterial flagellum biogenesis</keyword>
<dbReference type="AlphaFoldDB" id="A0A1B9AJ18"/>
<comment type="function">
    <text evidence="3">Required for flagellar hook formation. May act as a scaffolding protein.</text>
</comment>
<feature type="compositionally biased region" description="Polar residues" evidence="4">
    <location>
        <begin position="10"/>
        <end position="22"/>
    </location>
</feature>
<evidence type="ECO:0000256" key="1">
    <source>
        <dbReference type="ARBA" id="ARBA00010577"/>
    </source>
</evidence>
<evidence type="ECO:0000256" key="4">
    <source>
        <dbReference type="SAM" id="MobiDB-lite"/>
    </source>
</evidence>
<accession>A0A1B9AJ18</accession>
<sequence>MAKIDPSLYLANNKQQPKTGNSALGKDEFLKILMTQLQNQDPLSPMEDKDFIAQMATFSSLEQMTNMATSFDKFLQMQQASQMISYNSFVGKEVTWHKIVENSDPNAEPEVQTGTGTIASVQFKGNGVQFLMTDGTILEPANISEVKGGSGTGSSHSLVDASHLIGHKVTWNKDGADQTAIVQSVSMKDGAIWLQLDNGEKASPSSLTKIEK</sequence>
<keyword evidence="5" id="KW-0969">Cilium</keyword>
<dbReference type="InterPro" id="IPR005648">
    <property type="entry name" value="FlgD"/>
</dbReference>
<evidence type="ECO:0000313" key="6">
    <source>
        <dbReference type="Proteomes" id="UP000092578"/>
    </source>
</evidence>
<keyword evidence="5" id="KW-0282">Flagellum</keyword>
<keyword evidence="6" id="KW-1185">Reference proteome</keyword>
<reference evidence="6" key="1">
    <citation type="submission" date="2016-05" db="EMBL/GenBank/DDBJ databases">
        <authorList>
            <person name="Liu B."/>
            <person name="Wang J."/>
            <person name="Zhu Y."/>
            <person name="Liu G."/>
            <person name="Chen Q."/>
            <person name="Chen Z."/>
            <person name="Lan J."/>
            <person name="Che J."/>
            <person name="Ge C."/>
            <person name="Shi H."/>
            <person name="Pan Z."/>
            <person name="Liu X."/>
        </authorList>
    </citation>
    <scope>NUCLEOTIDE SEQUENCE [LARGE SCALE GENOMIC DNA]</scope>
    <source>
        <strain evidence="6">FJAT-27215</strain>
    </source>
</reference>
<feature type="region of interest" description="Disordered" evidence="4">
    <location>
        <begin position="1"/>
        <end position="22"/>
    </location>
</feature>
<evidence type="ECO:0000313" key="5">
    <source>
        <dbReference type="EMBL" id="OCA83832.1"/>
    </source>
</evidence>
<protein>
    <recommendedName>
        <fullName evidence="3">Basal-body rod modification protein FlgD</fullName>
    </recommendedName>
</protein>